<dbReference type="InterPro" id="IPR001478">
    <property type="entry name" value="PDZ"/>
</dbReference>
<dbReference type="PANTHER" id="PTHR16484:SF4">
    <property type="entry name" value="PARTITIONING DEFECTIVE 3 HOMOLOG B"/>
    <property type="match status" value="1"/>
</dbReference>
<dbReference type="EMBL" id="JAIPUX010003289">
    <property type="protein sequence ID" value="KAH0621669.1"/>
    <property type="molecule type" value="Genomic_DNA"/>
</dbReference>
<dbReference type="Pfam" id="PF00595">
    <property type="entry name" value="PDZ"/>
    <property type="match status" value="1"/>
</dbReference>
<name>A0ABQ7SWD0_PHRPL</name>
<dbReference type="PANTHER" id="PTHR16484">
    <property type="entry name" value="PARTITIONING DEFECTIVE 3 RELATED"/>
    <property type="match status" value="1"/>
</dbReference>
<dbReference type="SMART" id="SM00228">
    <property type="entry name" value="PDZ"/>
    <property type="match status" value="1"/>
</dbReference>
<proteinExistence type="predicted"/>
<keyword evidence="3" id="KW-1185">Reference proteome</keyword>
<evidence type="ECO:0000313" key="3">
    <source>
        <dbReference type="Proteomes" id="UP000826234"/>
    </source>
</evidence>
<dbReference type="InterPro" id="IPR052213">
    <property type="entry name" value="PAR3"/>
</dbReference>
<organism evidence="2 3">
    <name type="scientific">Phrynosoma platyrhinos</name>
    <name type="common">Desert horned lizard</name>
    <dbReference type="NCBI Taxonomy" id="52577"/>
    <lineage>
        <taxon>Eukaryota</taxon>
        <taxon>Metazoa</taxon>
        <taxon>Chordata</taxon>
        <taxon>Craniata</taxon>
        <taxon>Vertebrata</taxon>
        <taxon>Euteleostomi</taxon>
        <taxon>Lepidosauria</taxon>
        <taxon>Squamata</taxon>
        <taxon>Bifurcata</taxon>
        <taxon>Unidentata</taxon>
        <taxon>Episquamata</taxon>
        <taxon>Toxicofera</taxon>
        <taxon>Iguania</taxon>
        <taxon>Phrynosomatidae</taxon>
        <taxon>Phrynosomatinae</taxon>
        <taxon>Phrynosoma</taxon>
    </lineage>
</organism>
<dbReference type="Proteomes" id="UP000826234">
    <property type="component" value="Unassembled WGS sequence"/>
</dbReference>
<dbReference type="SUPFAM" id="SSF50156">
    <property type="entry name" value="PDZ domain-like"/>
    <property type="match status" value="1"/>
</dbReference>
<comment type="caution">
    <text evidence="2">The sequence shown here is derived from an EMBL/GenBank/DDBJ whole genome shotgun (WGS) entry which is preliminary data.</text>
</comment>
<feature type="non-terminal residue" evidence="2">
    <location>
        <position position="1"/>
    </location>
</feature>
<sequence>CSALSLFIQQKGEPYCNVLSLETTEQLTFEIPLNDSGSAGLGVSLKGNKSRETGADLGIFIKSIIHGGAAYKDGRLRKNDQLIAVNGESLLGKSNHEAMETLRRSMSMEGNIRGMIQLVVLRRLDRQTEVEHTEPVASFPKLDVEGNVNFTSIPRCSDAAMHCFVTYCPEERLKELHTSESGMAENEVPPPLPPHPSDELLTDYDHSSVADSSAAYLPEQQINFRSLTLAKQMESIILKASKSMDLGQSQVLMMYLKEARYVAALGFLDHSSEHKEQHEKKFGVTRNLSTFDGGEN</sequence>
<dbReference type="CDD" id="cd23059">
    <property type="entry name" value="PDZ3_Par3-like"/>
    <property type="match status" value="1"/>
</dbReference>
<dbReference type="PROSITE" id="PS50106">
    <property type="entry name" value="PDZ"/>
    <property type="match status" value="1"/>
</dbReference>
<evidence type="ECO:0000313" key="2">
    <source>
        <dbReference type="EMBL" id="KAH0621669.1"/>
    </source>
</evidence>
<protein>
    <recommendedName>
        <fullName evidence="1">PDZ domain-containing protein</fullName>
    </recommendedName>
</protein>
<reference evidence="2 3" key="1">
    <citation type="journal article" date="2022" name="Gigascience">
        <title>A chromosome-level genome assembly and annotation of the desert horned lizard, Phrynosoma platyrhinos, provides insight into chromosomal rearrangements among reptiles.</title>
        <authorList>
            <person name="Koochekian N."/>
            <person name="Ascanio A."/>
            <person name="Farleigh K."/>
            <person name="Card D.C."/>
            <person name="Schield D.R."/>
            <person name="Castoe T.A."/>
            <person name="Jezkova T."/>
        </authorList>
    </citation>
    <scope>NUCLEOTIDE SEQUENCE [LARGE SCALE GENOMIC DNA]</scope>
    <source>
        <strain evidence="2">NK-2021</strain>
    </source>
</reference>
<accession>A0ABQ7SWD0</accession>
<gene>
    <name evidence="2" type="ORF">JD844_023225</name>
</gene>
<evidence type="ECO:0000259" key="1">
    <source>
        <dbReference type="PROSITE" id="PS50106"/>
    </source>
</evidence>
<dbReference type="InterPro" id="IPR036034">
    <property type="entry name" value="PDZ_sf"/>
</dbReference>
<feature type="domain" description="PDZ" evidence="1">
    <location>
        <begin position="30"/>
        <end position="105"/>
    </location>
</feature>
<dbReference type="Gene3D" id="2.30.42.10">
    <property type="match status" value="1"/>
</dbReference>